<dbReference type="EMBL" id="WVTA01000013">
    <property type="protein sequence ID" value="KAK3202996.1"/>
    <property type="molecule type" value="Genomic_DNA"/>
</dbReference>
<keyword evidence="3" id="KW-1185">Reference proteome</keyword>
<gene>
    <name evidence="2" type="ORF">GRF29_154g1409182</name>
</gene>
<feature type="compositionally biased region" description="Basic and acidic residues" evidence="1">
    <location>
        <begin position="70"/>
        <end position="88"/>
    </location>
</feature>
<reference evidence="2 3" key="1">
    <citation type="submission" date="2021-02" db="EMBL/GenBank/DDBJ databases">
        <title>Genome assembly of Pseudopithomyces chartarum.</title>
        <authorList>
            <person name="Jauregui R."/>
            <person name="Singh J."/>
            <person name="Voisey C."/>
        </authorList>
    </citation>
    <scope>NUCLEOTIDE SEQUENCE [LARGE SCALE GENOMIC DNA]</scope>
    <source>
        <strain evidence="2 3">AGR01</strain>
    </source>
</reference>
<feature type="region of interest" description="Disordered" evidence="1">
    <location>
        <begin position="27"/>
        <end position="113"/>
    </location>
</feature>
<feature type="region of interest" description="Disordered" evidence="1">
    <location>
        <begin position="477"/>
        <end position="499"/>
    </location>
</feature>
<proteinExistence type="predicted"/>
<evidence type="ECO:0000256" key="1">
    <source>
        <dbReference type="SAM" id="MobiDB-lite"/>
    </source>
</evidence>
<sequence length="552" mass="61134">MSCYGHNLVGRRWADDEDEWDFETFKSNAAGIQHPNGNASDATVDDNGPTTATSDALFFDEDNNNYERNNSNEHGHGYEYNNNHKDSDYVEDDRDYPPRPSTPEPGFYAEPDYADGASPSYAGHNRSYWAPLLQVPYPYQMPPGFHPNTPYWLVNGKPGKVAKPELIENGGNYTEAWHKAKAWIGAKDGQVLWLSSLRQEVKYSHEEEQLAFAEECTESERRLSLKQELSPHYPDVSPAVVKAEQSGDDMAGVSEEVSNSTGHLSLSNGAVPITFTCEDELASEMPGAEEHIFSMEVQNTINIKTPDNQDDGAELEKRDSLLEHDETVVSGLFHEEEAPVSPDSSVIVSTDEEMDVVQNSPLMLAPEGPTEQPIATAEPIDQTDCIAKSESSSSLTATPMKTLDAFQYVTSIKGFCIEETPCSKPKNVKAQEEYDQATHIQQSSVEVSRYSKQSSAAITNSHGKWDSVMKVLSSMATTRPTTNGSDGHNDSQNGPRIESASLNAITERTTREKEDLSCRLKARYFNIRLLGKKPCHWASSTTLKSLMKSIVL</sequence>
<evidence type="ECO:0000313" key="3">
    <source>
        <dbReference type="Proteomes" id="UP001280581"/>
    </source>
</evidence>
<dbReference type="AlphaFoldDB" id="A0AAN6LVJ2"/>
<dbReference type="Proteomes" id="UP001280581">
    <property type="component" value="Unassembled WGS sequence"/>
</dbReference>
<protein>
    <submittedName>
        <fullName evidence="2">Uncharacterized protein</fullName>
    </submittedName>
</protein>
<name>A0AAN6LVJ2_9PLEO</name>
<accession>A0AAN6LVJ2</accession>
<comment type="caution">
    <text evidence="2">The sequence shown here is derived from an EMBL/GenBank/DDBJ whole genome shotgun (WGS) entry which is preliminary data.</text>
</comment>
<evidence type="ECO:0000313" key="2">
    <source>
        <dbReference type="EMBL" id="KAK3202996.1"/>
    </source>
</evidence>
<organism evidence="2 3">
    <name type="scientific">Pseudopithomyces chartarum</name>
    <dbReference type="NCBI Taxonomy" id="1892770"/>
    <lineage>
        <taxon>Eukaryota</taxon>
        <taxon>Fungi</taxon>
        <taxon>Dikarya</taxon>
        <taxon>Ascomycota</taxon>
        <taxon>Pezizomycotina</taxon>
        <taxon>Dothideomycetes</taxon>
        <taxon>Pleosporomycetidae</taxon>
        <taxon>Pleosporales</taxon>
        <taxon>Massarineae</taxon>
        <taxon>Didymosphaeriaceae</taxon>
        <taxon>Pseudopithomyces</taxon>
    </lineage>
</organism>